<keyword evidence="6 11" id="KW-1133">Transmembrane helix</keyword>
<name>B7P188_IXOSC</name>
<dbReference type="GO" id="GO:0048812">
    <property type="term" value="P:neuron projection morphogenesis"/>
    <property type="evidence" value="ECO:0007669"/>
    <property type="project" value="UniProtKB-ARBA"/>
</dbReference>
<dbReference type="GO" id="GO:0045202">
    <property type="term" value="C:synapse"/>
    <property type="evidence" value="ECO:0000318"/>
    <property type="project" value="GO_Central"/>
</dbReference>
<evidence type="ECO:0000313" key="16">
    <source>
        <dbReference type="Proteomes" id="UP000001555"/>
    </source>
</evidence>
<dbReference type="SMART" id="SM00060">
    <property type="entry name" value="FN3"/>
    <property type="match status" value="3"/>
</dbReference>
<dbReference type="PROSITE" id="PS50853">
    <property type="entry name" value="FN3"/>
    <property type="match status" value="3"/>
</dbReference>
<dbReference type="CDD" id="cd00096">
    <property type="entry name" value="Ig"/>
    <property type="match status" value="1"/>
</dbReference>
<dbReference type="Proteomes" id="UP000001555">
    <property type="component" value="Unassembled WGS sequence"/>
</dbReference>
<dbReference type="FunFam" id="2.60.40.10:FF:000017">
    <property type="entry name" value="Down syndrome cell adhesion molecule b"/>
    <property type="match status" value="1"/>
</dbReference>
<dbReference type="EMBL" id="ABJB010651844">
    <property type="status" value="NOT_ANNOTATED_CDS"/>
    <property type="molecule type" value="Genomic_DNA"/>
</dbReference>
<dbReference type="AlphaFoldDB" id="B7P188"/>
<keyword evidence="4" id="KW-0677">Repeat</keyword>
<dbReference type="EnsemblMetazoa" id="ISCW016099-RA">
    <property type="protein sequence ID" value="ISCW016099-PA"/>
    <property type="gene ID" value="ISCW016099"/>
</dbReference>
<evidence type="ECO:0000259" key="12">
    <source>
        <dbReference type="PROSITE" id="PS50835"/>
    </source>
</evidence>
<evidence type="ECO:0000256" key="6">
    <source>
        <dbReference type="ARBA" id="ARBA00022989"/>
    </source>
</evidence>
<evidence type="ECO:0000256" key="8">
    <source>
        <dbReference type="ARBA" id="ARBA00023157"/>
    </source>
</evidence>
<accession>B7P188</accession>
<protein>
    <submittedName>
        <fullName evidence="14 15">Uncharacterized protein</fullName>
    </submittedName>
</protein>
<evidence type="ECO:0000256" key="4">
    <source>
        <dbReference type="ARBA" id="ARBA00022737"/>
    </source>
</evidence>
<dbReference type="InterPro" id="IPR013098">
    <property type="entry name" value="Ig_I-set"/>
</dbReference>
<feature type="domain" description="Fibronectin type-III" evidence="13">
    <location>
        <begin position="597"/>
        <end position="701"/>
    </location>
</feature>
<evidence type="ECO:0000256" key="2">
    <source>
        <dbReference type="ARBA" id="ARBA00022692"/>
    </source>
</evidence>
<dbReference type="PaxDb" id="6945-B7P188"/>
<dbReference type="EMBL" id="ABJB010935917">
    <property type="status" value="NOT_ANNOTATED_CDS"/>
    <property type="molecule type" value="Genomic_DNA"/>
</dbReference>
<evidence type="ECO:0000256" key="11">
    <source>
        <dbReference type="SAM" id="Phobius"/>
    </source>
</evidence>
<dbReference type="EMBL" id="ABJB010103899">
    <property type="status" value="NOT_ANNOTATED_CDS"/>
    <property type="molecule type" value="Genomic_DNA"/>
</dbReference>
<dbReference type="EMBL" id="ABJB011026388">
    <property type="status" value="NOT_ANNOTATED_CDS"/>
    <property type="molecule type" value="Genomic_DNA"/>
</dbReference>
<dbReference type="InterPro" id="IPR013783">
    <property type="entry name" value="Ig-like_fold"/>
</dbReference>
<dbReference type="GO" id="GO:0007156">
    <property type="term" value="P:homophilic cell adhesion via plasma membrane adhesion molecules"/>
    <property type="evidence" value="ECO:0000318"/>
    <property type="project" value="GO_Central"/>
</dbReference>
<keyword evidence="7 11" id="KW-0472">Membrane</keyword>
<dbReference type="Gene3D" id="2.60.40.10">
    <property type="entry name" value="Immunoglobulins"/>
    <property type="match status" value="10"/>
</dbReference>
<evidence type="ECO:0000256" key="9">
    <source>
        <dbReference type="ARBA" id="ARBA00023319"/>
    </source>
</evidence>
<dbReference type="OrthoDB" id="5982258at2759"/>
<feature type="region of interest" description="Disordered" evidence="10">
    <location>
        <begin position="941"/>
        <end position="960"/>
    </location>
</feature>
<dbReference type="VEuPathDB" id="VectorBase:ISCI016099"/>
<dbReference type="InterPro" id="IPR056754">
    <property type="entry name" value="DSCAM/DSCAML_C"/>
</dbReference>
<dbReference type="FunFam" id="2.60.40.10:FF:000333">
    <property type="entry name" value="Down syndrome cell adhesion molecule"/>
    <property type="match status" value="1"/>
</dbReference>
<feature type="domain" description="Ig-like" evidence="12">
    <location>
        <begin position="267"/>
        <end position="359"/>
    </location>
</feature>
<dbReference type="Pfam" id="PF07679">
    <property type="entry name" value="I-set"/>
    <property type="match status" value="3"/>
</dbReference>
<dbReference type="GO" id="GO:0016020">
    <property type="term" value="C:membrane"/>
    <property type="evidence" value="ECO:0007669"/>
    <property type="project" value="UniProtKB-SubCell"/>
</dbReference>
<dbReference type="FunFam" id="2.60.40.10:FF:000120">
    <property type="entry name" value="Down syndrome cell adhesion molecule like 1"/>
    <property type="match status" value="1"/>
</dbReference>
<dbReference type="EMBL" id="ABJB010104363">
    <property type="status" value="NOT_ANNOTATED_CDS"/>
    <property type="molecule type" value="Genomic_DNA"/>
</dbReference>
<dbReference type="EMBL" id="ABJB010745557">
    <property type="status" value="NOT_ANNOTATED_CDS"/>
    <property type="molecule type" value="Genomic_DNA"/>
</dbReference>
<keyword evidence="3" id="KW-0732">Signal</keyword>
<organism>
    <name type="scientific">Ixodes scapularis</name>
    <name type="common">Black-legged tick</name>
    <name type="synonym">Deer tick</name>
    <dbReference type="NCBI Taxonomy" id="6945"/>
    <lineage>
        <taxon>Eukaryota</taxon>
        <taxon>Metazoa</taxon>
        <taxon>Ecdysozoa</taxon>
        <taxon>Arthropoda</taxon>
        <taxon>Chelicerata</taxon>
        <taxon>Arachnida</taxon>
        <taxon>Acari</taxon>
        <taxon>Parasitiformes</taxon>
        <taxon>Ixodida</taxon>
        <taxon>Ixodoidea</taxon>
        <taxon>Ixodidae</taxon>
        <taxon>Ixodinae</taxon>
        <taxon>Ixodes</taxon>
    </lineage>
</organism>
<keyword evidence="2 11" id="KW-0812">Transmembrane</keyword>
<dbReference type="InterPro" id="IPR036179">
    <property type="entry name" value="Ig-like_dom_sf"/>
</dbReference>
<dbReference type="EMBL" id="ABJB010784218">
    <property type="status" value="NOT_ANNOTATED_CDS"/>
    <property type="molecule type" value="Genomic_DNA"/>
</dbReference>
<keyword evidence="16" id="KW-1185">Reference proteome</keyword>
<dbReference type="InterPro" id="IPR036116">
    <property type="entry name" value="FN3_sf"/>
</dbReference>
<dbReference type="InterPro" id="IPR003599">
    <property type="entry name" value="Ig_sub"/>
</dbReference>
<dbReference type="PANTHER" id="PTHR10075:SF100">
    <property type="entry name" value="FASCICLIN-2"/>
    <property type="match status" value="1"/>
</dbReference>
<dbReference type="PANTHER" id="PTHR10075">
    <property type="entry name" value="BASIGIN RELATED"/>
    <property type="match status" value="1"/>
</dbReference>
<evidence type="ECO:0000313" key="15">
    <source>
        <dbReference type="EnsemblMetazoa" id="ISCW016099-PA"/>
    </source>
</evidence>
<dbReference type="InterPro" id="IPR003598">
    <property type="entry name" value="Ig_sub2"/>
</dbReference>
<evidence type="ECO:0000256" key="1">
    <source>
        <dbReference type="ARBA" id="ARBA00004167"/>
    </source>
</evidence>
<dbReference type="FunFam" id="2.60.40.10:FF:000678">
    <property type="entry name" value="Down syndrome cell adhesion molecule-like protein Dscam2"/>
    <property type="match status" value="1"/>
</dbReference>
<dbReference type="VEuPathDB" id="VectorBase:ISCW016099"/>
<dbReference type="SUPFAM" id="SSF49265">
    <property type="entry name" value="Fibronectin type III"/>
    <property type="match status" value="2"/>
</dbReference>
<dbReference type="VEuPathDB" id="VectorBase:ISCP_036675"/>
<dbReference type="EMBL" id="DS615387">
    <property type="protein sequence ID" value="EEC00360.1"/>
    <property type="molecule type" value="Genomic_DNA"/>
</dbReference>
<dbReference type="PROSITE" id="PS50835">
    <property type="entry name" value="IG_LIKE"/>
    <property type="match status" value="5"/>
</dbReference>
<dbReference type="InterPro" id="IPR003961">
    <property type="entry name" value="FN3_dom"/>
</dbReference>
<evidence type="ECO:0000256" key="7">
    <source>
        <dbReference type="ARBA" id="ARBA00023136"/>
    </source>
</evidence>
<feature type="domain" description="Ig-like" evidence="12">
    <location>
        <begin position="80"/>
        <end position="172"/>
    </location>
</feature>
<dbReference type="EMBL" id="ABJB010116307">
    <property type="status" value="NOT_ANNOTATED_CDS"/>
    <property type="molecule type" value="Genomic_DNA"/>
</dbReference>
<keyword evidence="9" id="KW-0393">Immunoglobulin domain</keyword>
<dbReference type="VEuPathDB" id="VectorBase:ISCP_037308"/>
<gene>
    <name evidence="14" type="ORF">IscW_ISCW016099</name>
</gene>
<keyword evidence="8" id="KW-1015">Disulfide bond</keyword>
<feature type="domain" description="Ig-like" evidence="12">
    <location>
        <begin position="1"/>
        <end position="74"/>
    </location>
</feature>
<evidence type="ECO:0000256" key="5">
    <source>
        <dbReference type="ARBA" id="ARBA00022889"/>
    </source>
</evidence>
<comment type="subcellular location">
    <subcellularLocation>
        <location evidence="1">Membrane</location>
        <topology evidence="1">Single-pass membrane protein</topology>
    </subcellularLocation>
</comment>
<evidence type="ECO:0000313" key="14">
    <source>
        <dbReference type="EMBL" id="EEC00360.1"/>
    </source>
</evidence>
<evidence type="ECO:0000256" key="3">
    <source>
        <dbReference type="ARBA" id="ARBA00022729"/>
    </source>
</evidence>
<proteinExistence type="predicted"/>
<dbReference type="SUPFAM" id="SSF48726">
    <property type="entry name" value="Immunoglobulin"/>
    <property type="match status" value="5"/>
</dbReference>
<feature type="domain" description="Ig-like" evidence="12">
    <location>
        <begin position="364"/>
        <end position="486"/>
    </location>
</feature>
<dbReference type="InParanoid" id="B7P188"/>
<dbReference type="Pfam" id="PF00041">
    <property type="entry name" value="fn3"/>
    <property type="match status" value="2"/>
</dbReference>
<dbReference type="EMBL" id="ABJB010304615">
    <property type="status" value="NOT_ANNOTATED_CDS"/>
    <property type="molecule type" value="Genomic_DNA"/>
</dbReference>
<dbReference type="InterPro" id="IPR007110">
    <property type="entry name" value="Ig-like_dom"/>
</dbReference>
<reference evidence="15" key="2">
    <citation type="submission" date="2020-05" db="UniProtKB">
        <authorList>
            <consortium name="EnsemblMetazoa"/>
        </authorList>
    </citation>
    <scope>IDENTIFICATION</scope>
    <source>
        <strain evidence="15">wikel</strain>
    </source>
</reference>
<dbReference type="HOGENOM" id="CLU_001038_2_1_1"/>
<evidence type="ECO:0000259" key="13">
    <source>
        <dbReference type="PROSITE" id="PS50853"/>
    </source>
</evidence>
<sequence length="990" mass="108556">MSAKLNCTTTTGSVDLSEVTWYKDGRPLKTDVLRVRLETMANLVIRPVEKRDAGMYQCFVGGNLELAQASAEIAVAETAPSLTQTFYQRSAKPGESISLQCQSKGRPLPTFSWERDQELLLSDRRVRITSVHISNQVISVLNITRVYAEDSGLYGCRATNEAGSVAHWARVGVHGKVFVHQGLSNVTAVPGQDVRIQCRYGGFPVDSVSWYKDDVLLPRNVRHSLDNDGNLRIRDFMGSVDAGDYTCVVKSRDQEVRATTQLVLVVPPVIDDHFFPETITVDEGSRSRLLCSVSKGDGPLRFQWFKDGQLLSSVPDGSVQYSDDSAMIKFRKVRFRDRGKYTCFATNDAAGDNRTTDVVVNVSPRIKVAPQNSTTSVGGQVMLDCVAEGFPTPVVTWQKFEPPQFKERFKVLYVRRGETFQAHCSTSSGDAPIAFTWEKNYRPLNCSRCVTRNNSDGSDLTLLGTIRSDSAVYACIARNGVGEDVTFLQVVVQESPDAPWGLMLTNHSSRTASLLLHAPYDGNSDILKYKVQYKLEQGKYGFGREIVVPAGETTATLTNLHPVSTYEIRVVAENAFGASAPSNVTVVTTKEEAPSGPPVSVSLYTTGSQSLKVTWRPPSRDQHHGVILGYHVGYRVADGAEPGAPSVKQVDSRGANSSHGLETTYLTNLRRLTKYAVTVQAYNGAGRGPSSEEVYATTLETEYVLHYGGDDGDWKSHQLAAHERQFLLQNLRCGSQYRLYVTASNSLGMGEPGEEAVVRTRGSPPVAPSKEGLIVANKTSALLRLGRWGDGGCPVDRFVLQYRQKLEPAWAAVAQTVAPPPQGEHLLTGLAPGKVYELSVVAHNDAGATRAEYDFVTLSPKATKTKTEPMSGSSGGFRFPLQENLVFIVPALLSALVVLLVLVFLYFYWRKQAPVADTASEKELPGRKVYAEESFIISELPRKAERSSQDPQGVGGSIFDPRAKRNYHIYTTNQSESTVLSLPAIKHSVP</sequence>
<dbReference type="EMBL" id="ABJB010852466">
    <property type="status" value="NOT_ANNOTATED_CDS"/>
    <property type="molecule type" value="Genomic_DNA"/>
</dbReference>
<feature type="domain" description="Fibronectin type-III" evidence="13">
    <location>
        <begin position="498"/>
        <end position="592"/>
    </location>
</feature>
<keyword evidence="5" id="KW-0130">Cell adhesion</keyword>
<feature type="domain" description="Ig-like" evidence="12">
    <location>
        <begin position="175"/>
        <end position="257"/>
    </location>
</feature>
<reference evidence="14 16" key="1">
    <citation type="submission" date="2008-03" db="EMBL/GenBank/DDBJ databases">
        <title>Annotation of Ixodes scapularis.</title>
        <authorList>
            <consortium name="Ixodes scapularis Genome Project Consortium"/>
            <person name="Caler E."/>
            <person name="Hannick L.I."/>
            <person name="Bidwell S."/>
            <person name="Joardar V."/>
            <person name="Thiagarajan M."/>
            <person name="Amedeo P."/>
            <person name="Galinsky K.J."/>
            <person name="Schobel S."/>
            <person name="Inman J."/>
            <person name="Hostetler J."/>
            <person name="Miller J."/>
            <person name="Hammond M."/>
            <person name="Megy K."/>
            <person name="Lawson D."/>
            <person name="Kodira C."/>
            <person name="Sutton G."/>
            <person name="Meyer J."/>
            <person name="Hill C.A."/>
            <person name="Birren B."/>
            <person name="Nene V."/>
            <person name="Collins F."/>
            <person name="Alarcon-Chaidez F."/>
            <person name="Wikel S."/>
            <person name="Strausberg R."/>
        </authorList>
    </citation>
    <scope>NUCLEOTIDE SEQUENCE [LARGE SCALE GENOMIC DNA]</scope>
    <source>
        <strain evidence="16">Wikel</strain>
        <strain evidence="14">Wikel colony</strain>
    </source>
</reference>
<dbReference type="SMART" id="SM00408">
    <property type="entry name" value="IGc2"/>
    <property type="match status" value="5"/>
</dbReference>
<feature type="transmembrane region" description="Helical" evidence="11">
    <location>
        <begin position="885"/>
        <end position="909"/>
    </location>
</feature>
<dbReference type="GO" id="GO:0007416">
    <property type="term" value="P:synapse assembly"/>
    <property type="evidence" value="ECO:0000318"/>
    <property type="project" value="GO_Central"/>
</dbReference>
<dbReference type="CDD" id="cd00063">
    <property type="entry name" value="FN3"/>
    <property type="match status" value="4"/>
</dbReference>
<dbReference type="Pfam" id="PF25059">
    <property type="entry name" value="FN3_DSCAM-DSCAML_C"/>
    <property type="match status" value="1"/>
</dbReference>
<dbReference type="SMART" id="SM00409">
    <property type="entry name" value="IG"/>
    <property type="match status" value="5"/>
</dbReference>
<dbReference type="Pfam" id="PF13927">
    <property type="entry name" value="Ig_3"/>
    <property type="match status" value="2"/>
</dbReference>
<evidence type="ECO:0000256" key="10">
    <source>
        <dbReference type="SAM" id="MobiDB-lite"/>
    </source>
</evidence>
<feature type="domain" description="Fibronectin type-III" evidence="13">
    <location>
        <begin position="764"/>
        <end position="863"/>
    </location>
</feature>